<dbReference type="Pfam" id="PF21993">
    <property type="entry name" value="TetR_C_13_2"/>
    <property type="match status" value="1"/>
</dbReference>
<gene>
    <name evidence="6" type="ORF">HH308_20175</name>
</gene>
<evidence type="ECO:0000259" key="5">
    <source>
        <dbReference type="Pfam" id="PF21993"/>
    </source>
</evidence>
<name>A0A848KZF6_9ACTN</name>
<dbReference type="Gene3D" id="1.10.357.10">
    <property type="entry name" value="Tetracycline Repressor, domain 2"/>
    <property type="match status" value="1"/>
</dbReference>
<dbReference type="GO" id="GO:0003677">
    <property type="term" value="F:DNA binding"/>
    <property type="evidence" value="ECO:0007669"/>
    <property type="project" value="UniProtKB-KW"/>
</dbReference>
<organism evidence="6 7">
    <name type="scientific">Gordonia asplenii</name>
    <dbReference type="NCBI Taxonomy" id="2725283"/>
    <lineage>
        <taxon>Bacteria</taxon>
        <taxon>Bacillati</taxon>
        <taxon>Actinomycetota</taxon>
        <taxon>Actinomycetes</taxon>
        <taxon>Mycobacteriales</taxon>
        <taxon>Gordoniaceae</taxon>
        <taxon>Gordonia</taxon>
    </lineage>
</organism>
<feature type="domain" description="HTH tetR-type" evidence="4">
    <location>
        <begin position="18"/>
        <end position="61"/>
    </location>
</feature>
<keyword evidence="1" id="KW-0805">Transcription regulation</keyword>
<dbReference type="SUPFAM" id="SSF48498">
    <property type="entry name" value="Tetracyclin repressor-like, C-terminal domain"/>
    <property type="match status" value="1"/>
</dbReference>
<reference evidence="6 7" key="1">
    <citation type="submission" date="2020-04" db="EMBL/GenBank/DDBJ databases">
        <title>Gordonia sp. nov. TBRC 11910.</title>
        <authorList>
            <person name="Suriyachadkun C."/>
        </authorList>
    </citation>
    <scope>NUCLEOTIDE SEQUENCE [LARGE SCALE GENOMIC DNA]</scope>
    <source>
        <strain evidence="6 7">TBRC 11910</strain>
    </source>
</reference>
<dbReference type="Proteomes" id="UP000550729">
    <property type="component" value="Unassembled WGS sequence"/>
</dbReference>
<evidence type="ECO:0000256" key="1">
    <source>
        <dbReference type="ARBA" id="ARBA00023015"/>
    </source>
</evidence>
<accession>A0A848KZF6</accession>
<keyword evidence="2" id="KW-0238">DNA-binding</keyword>
<dbReference type="InterPro" id="IPR001647">
    <property type="entry name" value="HTH_TetR"/>
</dbReference>
<proteinExistence type="predicted"/>
<dbReference type="InterPro" id="IPR036271">
    <property type="entry name" value="Tet_transcr_reg_TetR-rel_C_sf"/>
</dbReference>
<keyword evidence="7" id="KW-1185">Reference proteome</keyword>
<protein>
    <submittedName>
        <fullName evidence="6">TetR/AcrR family transcriptional regulator</fullName>
    </submittedName>
</protein>
<feature type="domain" description="Transcriptional regulator LmrA/YxaF-like C-terminal" evidence="5">
    <location>
        <begin position="87"/>
        <end position="188"/>
    </location>
</feature>
<dbReference type="RefSeq" id="WP_170196043.1">
    <property type="nucleotide sequence ID" value="NZ_JABBNB010000024.1"/>
</dbReference>
<comment type="caution">
    <text evidence="6">The sequence shown here is derived from an EMBL/GenBank/DDBJ whole genome shotgun (WGS) entry which is preliminary data.</text>
</comment>
<dbReference type="PANTHER" id="PTHR47506">
    <property type="entry name" value="TRANSCRIPTIONAL REGULATORY PROTEIN"/>
    <property type="match status" value="1"/>
</dbReference>
<dbReference type="SUPFAM" id="SSF46689">
    <property type="entry name" value="Homeodomain-like"/>
    <property type="match status" value="1"/>
</dbReference>
<sequence length="201" mass="21204">MTTAAEAPEDRRQTRTRLIESAAALFSRQGYGGTGIKTVLADAEAPYGSLYHFFPGGKVELGAAALTYGAAEYRAQIEVFHPPGSDPVEATRTSFEHAAEIMVSSDYTHTCPVATTALEASSTHEPLRQAAAAAFDSWLDVLETRYVEGGIAPGLAHDLAVQCLCLMEGAVLLSRTSRSPDPLHIAGRAATALITAALVQS</sequence>
<dbReference type="InterPro" id="IPR009057">
    <property type="entry name" value="Homeodomain-like_sf"/>
</dbReference>
<evidence type="ECO:0000313" key="7">
    <source>
        <dbReference type="Proteomes" id="UP000550729"/>
    </source>
</evidence>
<keyword evidence="3" id="KW-0804">Transcription</keyword>
<evidence type="ECO:0000256" key="2">
    <source>
        <dbReference type="ARBA" id="ARBA00023125"/>
    </source>
</evidence>
<evidence type="ECO:0000256" key="3">
    <source>
        <dbReference type="ARBA" id="ARBA00023163"/>
    </source>
</evidence>
<dbReference type="PANTHER" id="PTHR47506:SF3">
    <property type="entry name" value="HTH-TYPE TRANSCRIPTIONAL REGULATOR LMRA"/>
    <property type="match status" value="1"/>
</dbReference>
<dbReference type="Pfam" id="PF00440">
    <property type="entry name" value="TetR_N"/>
    <property type="match status" value="1"/>
</dbReference>
<evidence type="ECO:0000313" key="6">
    <source>
        <dbReference type="EMBL" id="NMO03537.1"/>
    </source>
</evidence>
<dbReference type="AlphaFoldDB" id="A0A848KZF6"/>
<evidence type="ECO:0000259" key="4">
    <source>
        <dbReference type="Pfam" id="PF00440"/>
    </source>
</evidence>
<dbReference type="InterPro" id="IPR054156">
    <property type="entry name" value="YxaF_TetR_C"/>
</dbReference>
<dbReference type="EMBL" id="JABBNB010000024">
    <property type="protein sequence ID" value="NMO03537.1"/>
    <property type="molecule type" value="Genomic_DNA"/>
</dbReference>